<organism evidence="4 5">
    <name type="scientific">Trema orientale</name>
    <name type="common">Charcoal tree</name>
    <name type="synonym">Celtis orientalis</name>
    <dbReference type="NCBI Taxonomy" id="63057"/>
    <lineage>
        <taxon>Eukaryota</taxon>
        <taxon>Viridiplantae</taxon>
        <taxon>Streptophyta</taxon>
        <taxon>Embryophyta</taxon>
        <taxon>Tracheophyta</taxon>
        <taxon>Spermatophyta</taxon>
        <taxon>Magnoliopsida</taxon>
        <taxon>eudicotyledons</taxon>
        <taxon>Gunneridae</taxon>
        <taxon>Pentapetalae</taxon>
        <taxon>rosids</taxon>
        <taxon>fabids</taxon>
        <taxon>Rosales</taxon>
        <taxon>Cannabaceae</taxon>
        <taxon>Trema</taxon>
    </lineage>
</organism>
<proteinExistence type="inferred from homology"/>
<feature type="repeat" description="PPR" evidence="3">
    <location>
        <begin position="216"/>
        <end position="246"/>
    </location>
</feature>
<feature type="repeat" description="PPR" evidence="3">
    <location>
        <begin position="527"/>
        <end position="561"/>
    </location>
</feature>
<dbReference type="EMBL" id="JXTC01000189">
    <property type="protein sequence ID" value="PON82748.1"/>
    <property type="molecule type" value="Genomic_DNA"/>
</dbReference>
<dbReference type="FunCoup" id="A0A2P5EB21">
    <property type="interactions" value="302"/>
</dbReference>
<keyword evidence="2" id="KW-0677">Repeat</keyword>
<feature type="repeat" description="PPR" evidence="3">
    <location>
        <begin position="387"/>
        <end position="417"/>
    </location>
</feature>
<dbReference type="PROSITE" id="PS51375">
    <property type="entry name" value="PPR"/>
    <property type="match status" value="9"/>
</dbReference>
<feature type="repeat" description="PPR" evidence="3">
    <location>
        <begin position="247"/>
        <end position="281"/>
    </location>
</feature>
<accession>A0A2P5EB21</accession>
<dbReference type="NCBIfam" id="TIGR00756">
    <property type="entry name" value="PPR"/>
    <property type="match status" value="8"/>
</dbReference>
<evidence type="ECO:0000256" key="2">
    <source>
        <dbReference type="ARBA" id="ARBA00022737"/>
    </source>
</evidence>
<feature type="repeat" description="PPR" evidence="3">
    <location>
        <begin position="181"/>
        <end position="215"/>
    </location>
</feature>
<dbReference type="Pfam" id="PF12854">
    <property type="entry name" value="PPR_1"/>
    <property type="match status" value="2"/>
</dbReference>
<gene>
    <name evidence="4" type="ORF">TorRG33x02_215240</name>
</gene>
<dbReference type="PANTHER" id="PTHR47447:SF28">
    <property type="entry name" value="PENTACOTRIPEPTIDE-REPEAT REGION OF PRORP DOMAIN-CONTAINING PROTEIN"/>
    <property type="match status" value="1"/>
</dbReference>
<name>A0A2P5EB21_TREOI</name>
<keyword evidence="5" id="KW-1185">Reference proteome</keyword>
<evidence type="ECO:0000256" key="3">
    <source>
        <dbReference type="PROSITE-ProRule" id="PRU00708"/>
    </source>
</evidence>
<dbReference type="InterPro" id="IPR011990">
    <property type="entry name" value="TPR-like_helical_dom_sf"/>
</dbReference>
<feature type="repeat" description="PPR" evidence="3">
    <location>
        <begin position="317"/>
        <end position="351"/>
    </location>
</feature>
<feature type="repeat" description="PPR" evidence="3">
    <location>
        <begin position="492"/>
        <end position="526"/>
    </location>
</feature>
<reference evidence="5" key="1">
    <citation type="submission" date="2016-06" db="EMBL/GenBank/DDBJ databases">
        <title>Parallel loss of symbiosis genes in relatives of nitrogen-fixing non-legume Parasponia.</title>
        <authorList>
            <person name="Van Velzen R."/>
            <person name="Holmer R."/>
            <person name="Bu F."/>
            <person name="Rutten L."/>
            <person name="Van Zeijl A."/>
            <person name="Liu W."/>
            <person name="Santuari L."/>
            <person name="Cao Q."/>
            <person name="Sharma T."/>
            <person name="Shen D."/>
            <person name="Roswanjaya Y."/>
            <person name="Wardhani T."/>
            <person name="Kalhor M.S."/>
            <person name="Jansen J."/>
            <person name="Van den Hoogen J."/>
            <person name="Gungor B."/>
            <person name="Hartog M."/>
            <person name="Hontelez J."/>
            <person name="Verver J."/>
            <person name="Yang W.-C."/>
            <person name="Schijlen E."/>
            <person name="Repin R."/>
            <person name="Schilthuizen M."/>
            <person name="Schranz E."/>
            <person name="Heidstra R."/>
            <person name="Miyata K."/>
            <person name="Fedorova E."/>
            <person name="Kohlen W."/>
            <person name="Bisseling T."/>
            <person name="Smit S."/>
            <person name="Geurts R."/>
        </authorList>
    </citation>
    <scope>NUCLEOTIDE SEQUENCE [LARGE SCALE GENOMIC DNA]</scope>
    <source>
        <strain evidence="5">cv. RG33-2</strain>
    </source>
</reference>
<comment type="similarity">
    <text evidence="1">Belongs to the PPR family. P subfamily.</text>
</comment>
<evidence type="ECO:0000313" key="4">
    <source>
        <dbReference type="EMBL" id="PON82748.1"/>
    </source>
</evidence>
<feature type="repeat" description="PPR" evidence="3">
    <location>
        <begin position="562"/>
        <end position="596"/>
    </location>
</feature>
<evidence type="ECO:0000256" key="1">
    <source>
        <dbReference type="ARBA" id="ARBA00007626"/>
    </source>
</evidence>
<dbReference type="Proteomes" id="UP000237000">
    <property type="component" value="Unassembled WGS sequence"/>
</dbReference>
<dbReference type="InParanoid" id="A0A2P5EB21"/>
<comment type="caution">
    <text evidence="4">The sequence shown here is derived from an EMBL/GenBank/DDBJ whole genome shotgun (WGS) entry which is preliminary data.</text>
</comment>
<dbReference type="Gene3D" id="1.25.40.10">
    <property type="entry name" value="Tetratricopeptide repeat domain"/>
    <property type="match status" value="5"/>
</dbReference>
<sequence length="633" mass="70442">MPIIIITSKTSCPPITYLVFFQLKRVTPFSSSSSSGGFPAPTHHHIAHLILDQNSPSQALQTFRWASNLPNFIHSQSTYRALIHKLCSFRCFDAVHNLLDEMPTSIASPPDDDTFLTLIRGLARARMTPQLVQLPDLVSRFHGCPSLSILNSILNVLVKDNIDVARAFYRRKMMATGVVGDHYTFAILMKGLCSTNRIADAFKLLQLLKSRGVTPNAVIYNTLLHALCRNGKVGRARSLMNDMEKPTDITFNLMISAYCAQDNLIQALVLLDKCFSFGLVPHIVAVTKVLEILCNLGRVSEAVEILERLETKGGALDVVAYNTLIKGFCKLGKVKVGHRILKEMEGKGCLPNVETYNVLISGLCEVGMLDSVLDLFNDMKTDGVKWNFATYDTLIRGLCSVGRTDDGFQILKLMEESREGCGGRISPYNSIIYGLYKQKRTEEALEFLTNMGKLFPRVVGRSLRVLDLCKEQKTKDAKIIYDQMISEGGVPSVLVYDCLIHGFCHEGCLREAFELMNEMIDHGSSPIASTINALICGFCSQGKTDSAIRFMEDMVGRGCMLDAGSYSPLMLAVCREGDFLKALNIISEMIENGITPDCLAWNSLLLCLSQETEWLENNHMLHVNKLLDYIIMT</sequence>
<feature type="repeat" description="PPR" evidence="3">
    <location>
        <begin position="352"/>
        <end position="386"/>
    </location>
</feature>
<dbReference type="AlphaFoldDB" id="A0A2P5EB21"/>
<dbReference type="Pfam" id="PF01535">
    <property type="entry name" value="PPR"/>
    <property type="match status" value="4"/>
</dbReference>
<dbReference type="Pfam" id="PF13041">
    <property type="entry name" value="PPR_2"/>
    <property type="match status" value="3"/>
</dbReference>
<dbReference type="STRING" id="63057.A0A2P5EB21"/>
<dbReference type="InterPro" id="IPR002885">
    <property type="entry name" value="PPR_rpt"/>
</dbReference>
<dbReference type="OrthoDB" id="185373at2759"/>
<evidence type="ECO:0000313" key="5">
    <source>
        <dbReference type="Proteomes" id="UP000237000"/>
    </source>
</evidence>
<dbReference type="PANTHER" id="PTHR47447">
    <property type="entry name" value="OS03G0856100 PROTEIN"/>
    <property type="match status" value="1"/>
</dbReference>
<protein>
    <submittedName>
        <fullName evidence="4">Tetratricopeptide-like helical domain containing protein</fullName>
    </submittedName>
</protein>